<feature type="compositionally biased region" description="Polar residues" evidence="1">
    <location>
        <begin position="232"/>
        <end position="245"/>
    </location>
</feature>
<evidence type="ECO:0000256" key="1">
    <source>
        <dbReference type="SAM" id="MobiDB-lite"/>
    </source>
</evidence>
<accession>A0A1I7UFZ2</accession>
<proteinExistence type="predicted"/>
<feature type="compositionally biased region" description="Polar residues" evidence="1">
    <location>
        <begin position="254"/>
        <end position="277"/>
    </location>
</feature>
<dbReference type="Proteomes" id="UP000095282">
    <property type="component" value="Unplaced"/>
</dbReference>
<feature type="compositionally biased region" description="Basic and acidic residues" evidence="1">
    <location>
        <begin position="180"/>
        <end position="202"/>
    </location>
</feature>
<dbReference type="STRING" id="1561998.A0A1I7UFZ2"/>
<sequence>MQNHHWYASHVQRPVKTWAPRDFSDEGRFRLGSVTDPENMGFQQKLLESVSEETKRSWEQYRNEMRNKGSLRKRQLMMPQETVDKNWRTFPKKSVEEIDLEDEEPSSQPSQSQDDLQKRIDNAESALKETSVNKEVTDTQMPEEPVAIEENTSESSPQPIESNRGGSVKGIVSTDQSTSSDKHVETEKNVKIEEPKETEKTDNPQISPNEKNEETTKNIESDVKVSEVTKPSVPSTSASISQAGEPTTKLIDESANQESSHVIQIDNSQPSVVSEATSMDDCEKPGESDDPGISEDLNPRKESSETSECVLNKYGHCIAPSICPFAHCGVVQKKKRKLVVSPGRPRKLPDVQICPGYFNFQCWDHNCNFRHTVYPSDTI</sequence>
<protein>
    <submittedName>
        <fullName evidence="3">C3H1-type domain-containing protein</fullName>
    </submittedName>
</protein>
<evidence type="ECO:0000313" key="3">
    <source>
        <dbReference type="WBParaSite" id="Csp11.Scaffold629.g8937.t1"/>
    </source>
</evidence>
<name>A0A1I7UFZ2_9PELO</name>
<dbReference type="AlphaFoldDB" id="A0A1I7UFZ2"/>
<keyword evidence="2" id="KW-1185">Reference proteome</keyword>
<feature type="compositionally biased region" description="Polar residues" evidence="1">
    <location>
        <begin position="153"/>
        <end position="165"/>
    </location>
</feature>
<feature type="compositionally biased region" description="Basic and acidic residues" evidence="1">
    <location>
        <begin position="210"/>
        <end position="227"/>
    </location>
</feature>
<organism evidence="2 3">
    <name type="scientific">Caenorhabditis tropicalis</name>
    <dbReference type="NCBI Taxonomy" id="1561998"/>
    <lineage>
        <taxon>Eukaryota</taxon>
        <taxon>Metazoa</taxon>
        <taxon>Ecdysozoa</taxon>
        <taxon>Nematoda</taxon>
        <taxon>Chromadorea</taxon>
        <taxon>Rhabditida</taxon>
        <taxon>Rhabditina</taxon>
        <taxon>Rhabditomorpha</taxon>
        <taxon>Rhabditoidea</taxon>
        <taxon>Rhabditidae</taxon>
        <taxon>Peloderinae</taxon>
        <taxon>Caenorhabditis</taxon>
    </lineage>
</organism>
<dbReference type="WBParaSite" id="Csp11.Scaffold629.g8937.t1">
    <property type="protein sequence ID" value="Csp11.Scaffold629.g8937.t1"/>
    <property type="gene ID" value="Csp11.Scaffold629.g8937"/>
</dbReference>
<dbReference type="eggNOG" id="ENOG502TFIX">
    <property type="taxonomic scope" value="Eukaryota"/>
</dbReference>
<reference evidence="3" key="1">
    <citation type="submission" date="2016-11" db="UniProtKB">
        <authorList>
            <consortium name="WormBaseParasite"/>
        </authorList>
    </citation>
    <scope>IDENTIFICATION</scope>
</reference>
<feature type="region of interest" description="Disordered" evidence="1">
    <location>
        <begin position="88"/>
        <end position="301"/>
    </location>
</feature>
<evidence type="ECO:0000313" key="2">
    <source>
        <dbReference type="Proteomes" id="UP000095282"/>
    </source>
</evidence>